<dbReference type="AlphaFoldDB" id="A0AAN8X943"/>
<reference evidence="2 3" key="1">
    <citation type="submission" date="2023-11" db="EMBL/GenBank/DDBJ databases">
        <title>Halocaridina rubra genome assembly.</title>
        <authorList>
            <person name="Smith C."/>
        </authorList>
    </citation>
    <scope>NUCLEOTIDE SEQUENCE [LARGE SCALE GENOMIC DNA]</scope>
    <source>
        <strain evidence="2">EP-1</strain>
        <tissue evidence="2">Whole</tissue>
    </source>
</reference>
<sequence>MKFVLLLLALVALVRGQDRVECHCGMFITVAFGEIEVHRLPAFDLEDCSEGNECLLKCLSEWQFVYDNGGMNYQRPSSNYTYGEESCKSLANEYSMPNLDPTPVYNYYKLCTDPWMYDGAVSKDDLCCVDGSFPGQC</sequence>
<keyword evidence="1" id="KW-0732">Signal</keyword>
<dbReference type="Proteomes" id="UP001381693">
    <property type="component" value="Unassembled WGS sequence"/>
</dbReference>
<protein>
    <submittedName>
        <fullName evidence="2">Uncharacterized protein</fullName>
    </submittedName>
</protein>
<feature type="chain" id="PRO_5043014233" evidence="1">
    <location>
        <begin position="17"/>
        <end position="137"/>
    </location>
</feature>
<accession>A0AAN8X943</accession>
<feature type="signal peptide" evidence="1">
    <location>
        <begin position="1"/>
        <end position="16"/>
    </location>
</feature>
<gene>
    <name evidence="2" type="ORF">SK128_027675</name>
</gene>
<evidence type="ECO:0000256" key="1">
    <source>
        <dbReference type="SAM" id="SignalP"/>
    </source>
</evidence>
<proteinExistence type="predicted"/>
<name>A0AAN8X943_HALRR</name>
<evidence type="ECO:0000313" key="3">
    <source>
        <dbReference type="Proteomes" id="UP001381693"/>
    </source>
</evidence>
<keyword evidence="3" id="KW-1185">Reference proteome</keyword>
<organism evidence="2 3">
    <name type="scientific">Halocaridina rubra</name>
    <name type="common">Hawaiian red shrimp</name>
    <dbReference type="NCBI Taxonomy" id="373956"/>
    <lineage>
        <taxon>Eukaryota</taxon>
        <taxon>Metazoa</taxon>
        <taxon>Ecdysozoa</taxon>
        <taxon>Arthropoda</taxon>
        <taxon>Crustacea</taxon>
        <taxon>Multicrustacea</taxon>
        <taxon>Malacostraca</taxon>
        <taxon>Eumalacostraca</taxon>
        <taxon>Eucarida</taxon>
        <taxon>Decapoda</taxon>
        <taxon>Pleocyemata</taxon>
        <taxon>Caridea</taxon>
        <taxon>Atyoidea</taxon>
        <taxon>Atyidae</taxon>
        <taxon>Halocaridina</taxon>
    </lineage>
</organism>
<comment type="caution">
    <text evidence="2">The sequence shown here is derived from an EMBL/GenBank/DDBJ whole genome shotgun (WGS) entry which is preliminary data.</text>
</comment>
<evidence type="ECO:0000313" key="2">
    <source>
        <dbReference type="EMBL" id="KAK7080007.1"/>
    </source>
</evidence>
<dbReference type="EMBL" id="JAXCGZ010006199">
    <property type="protein sequence ID" value="KAK7080007.1"/>
    <property type="molecule type" value="Genomic_DNA"/>
</dbReference>